<evidence type="ECO:0000259" key="2">
    <source>
        <dbReference type="Pfam" id="PF01609"/>
    </source>
</evidence>
<evidence type="ECO:0000256" key="1">
    <source>
        <dbReference type="SAM" id="Phobius"/>
    </source>
</evidence>
<dbReference type="AlphaFoldDB" id="A0A5D4H5L7"/>
<feature type="transmembrane region" description="Helical" evidence="1">
    <location>
        <begin position="234"/>
        <end position="251"/>
    </location>
</feature>
<sequence length="252" mass="28380">MNRDQFWLTDEQFAKLRPHLPTDTRGKPRVDDRRVISGIIHVIKSGGRWVDAPSVYGPRKTLYNRFQRWAAKGIWSSIFHALANAGGPPAQLLIDSSAVRAHRSAAGGKKGELNQAIGRSRGGRTTKIHALTDELCRPVAFLLTGGHVADCKAGEVLIQRMPSTSLLNADKGYDSDAIRRQVKERGAFANIPPKANRKWKNCFSPYLYRDRNAIERMFCRLKDFRRIATRYDRLATNFLAAICIAATVSYWL</sequence>
<dbReference type="EMBL" id="VSZS01000048">
    <property type="protein sequence ID" value="TYR36116.1"/>
    <property type="molecule type" value="Genomic_DNA"/>
</dbReference>
<accession>A0A5D4H5L7</accession>
<keyword evidence="5" id="KW-1185">Reference proteome</keyword>
<dbReference type="PANTHER" id="PTHR30007">
    <property type="entry name" value="PHP DOMAIN PROTEIN"/>
    <property type="match status" value="1"/>
</dbReference>
<dbReference type="Proteomes" id="UP000323258">
    <property type="component" value="Unassembled WGS sequence"/>
</dbReference>
<name>A0A5D4H5L7_9HYPH</name>
<comment type="caution">
    <text evidence="4">The sequence shown here is derived from an EMBL/GenBank/DDBJ whole genome shotgun (WGS) entry which is preliminary data.</text>
</comment>
<dbReference type="InterPro" id="IPR025161">
    <property type="entry name" value="IS402-like_dom"/>
</dbReference>
<feature type="domain" description="Insertion element IS402-like" evidence="3">
    <location>
        <begin position="8"/>
        <end position="79"/>
    </location>
</feature>
<dbReference type="GO" id="GO:0003677">
    <property type="term" value="F:DNA binding"/>
    <property type="evidence" value="ECO:0007669"/>
    <property type="project" value="InterPro"/>
</dbReference>
<dbReference type="Pfam" id="PF13340">
    <property type="entry name" value="DUF4096"/>
    <property type="match status" value="1"/>
</dbReference>
<keyword evidence="1" id="KW-0812">Transmembrane</keyword>
<dbReference type="Pfam" id="PF01609">
    <property type="entry name" value="DDE_Tnp_1"/>
    <property type="match status" value="1"/>
</dbReference>
<dbReference type="InterPro" id="IPR002559">
    <property type="entry name" value="Transposase_11"/>
</dbReference>
<protein>
    <submittedName>
        <fullName evidence="4">IS5 family transposase</fullName>
    </submittedName>
</protein>
<dbReference type="NCBIfam" id="NF033580">
    <property type="entry name" value="transpos_IS5_3"/>
    <property type="match status" value="1"/>
</dbReference>
<evidence type="ECO:0000259" key="3">
    <source>
        <dbReference type="Pfam" id="PF13340"/>
    </source>
</evidence>
<keyword evidence="1" id="KW-0472">Membrane</keyword>
<organism evidence="4 5">
    <name type="scientific">Neoaquamicrobium microcysteis</name>
    <dbReference type="NCBI Taxonomy" id="2682781"/>
    <lineage>
        <taxon>Bacteria</taxon>
        <taxon>Pseudomonadati</taxon>
        <taxon>Pseudomonadota</taxon>
        <taxon>Alphaproteobacteria</taxon>
        <taxon>Hyphomicrobiales</taxon>
        <taxon>Phyllobacteriaceae</taxon>
        <taxon>Neoaquamicrobium</taxon>
    </lineage>
</organism>
<feature type="domain" description="Transposase IS4-like" evidence="2">
    <location>
        <begin position="91"/>
        <end position="245"/>
    </location>
</feature>
<keyword evidence="1" id="KW-1133">Transmembrane helix</keyword>
<gene>
    <name evidence="4" type="ORF">FY036_01325</name>
</gene>
<reference evidence="4 5" key="2">
    <citation type="submission" date="2019-09" db="EMBL/GenBank/DDBJ databases">
        <title>Mesorhizobium sp. MaA-C15 isolated from Microcystis aeruginosa.</title>
        <authorList>
            <person name="Jeong S.E."/>
            <person name="Jin H.M."/>
            <person name="Jeon C.O."/>
        </authorList>
    </citation>
    <scope>NUCLEOTIDE SEQUENCE [LARGE SCALE GENOMIC DNA]</scope>
    <source>
        <strain evidence="4 5">MaA-C15</strain>
    </source>
</reference>
<dbReference type="GO" id="GO:0006313">
    <property type="term" value="P:DNA transposition"/>
    <property type="evidence" value="ECO:0007669"/>
    <property type="project" value="InterPro"/>
</dbReference>
<dbReference type="GO" id="GO:0004803">
    <property type="term" value="F:transposase activity"/>
    <property type="evidence" value="ECO:0007669"/>
    <property type="project" value="InterPro"/>
</dbReference>
<evidence type="ECO:0000313" key="4">
    <source>
        <dbReference type="EMBL" id="TYR36116.1"/>
    </source>
</evidence>
<reference evidence="4 5" key="1">
    <citation type="submission" date="2019-08" db="EMBL/GenBank/DDBJ databases">
        <authorList>
            <person name="Seo Y.L."/>
        </authorList>
    </citation>
    <scope>NUCLEOTIDE SEQUENCE [LARGE SCALE GENOMIC DNA]</scope>
    <source>
        <strain evidence="4 5">MaA-C15</strain>
    </source>
</reference>
<evidence type="ECO:0000313" key="5">
    <source>
        <dbReference type="Proteomes" id="UP000323258"/>
    </source>
</evidence>
<dbReference type="OrthoDB" id="9798237at2"/>
<dbReference type="PANTHER" id="PTHR30007:SF1">
    <property type="entry name" value="BLR1914 PROTEIN"/>
    <property type="match status" value="1"/>
</dbReference>
<proteinExistence type="predicted"/>